<feature type="chain" id="PRO_5021869314" description="Outer membrane protein beta-barrel domain-containing protein" evidence="1">
    <location>
        <begin position="22"/>
        <end position="195"/>
    </location>
</feature>
<keyword evidence="1" id="KW-0732">Signal</keyword>
<reference evidence="2 3" key="1">
    <citation type="submission" date="2017-06" db="EMBL/GenBank/DDBJ databases">
        <title>Novel microbial phyla capable of carbon fixation and sulfur reduction in deep-sea sediments.</title>
        <authorList>
            <person name="Huang J."/>
            <person name="Baker B."/>
            <person name="Wang Y."/>
        </authorList>
    </citation>
    <scope>NUCLEOTIDE SEQUENCE [LARGE SCALE GENOMIC DNA]</scope>
    <source>
        <strain evidence="2">B3_TA06</strain>
    </source>
</reference>
<dbReference type="EMBL" id="NJBO01000002">
    <property type="protein sequence ID" value="TKJ44013.1"/>
    <property type="molecule type" value="Genomic_DNA"/>
</dbReference>
<dbReference type="SUPFAM" id="SSF56925">
    <property type="entry name" value="OMPA-like"/>
    <property type="match status" value="1"/>
</dbReference>
<protein>
    <recommendedName>
        <fullName evidence="4">Outer membrane protein beta-barrel domain-containing protein</fullName>
    </recommendedName>
</protein>
<sequence length="195" mass="20725">MKRIALVALLLGVFAPGLATAQEQYRSVLVSIKPEADIPLPPDPNLFQPGAGAAVSGSYAFPFFTPLSAGLAVNYHLGRLQHDDLGNLGSLSVISAEPTAELRLTFWRRFEAYLSGGAGYFYAFLNGAPSSAASNLVLNGRIGVGLRATPTLTIGVQGEYRRFCSLYHLIGVGLGVDLWLGGVTVLRVSNESRTD</sequence>
<feature type="signal peptide" evidence="1">
    <location>
        <begin position="1"/>
        <end position="21"/>
    </location>
</feature>
<gene>
    <name evidence="2" type="ORF">CEE36_02515</name>
</gene>
<name>A0A532V9Y0_UNCT6</name>
<dbReference type="AlphaFoldDB" id="A0A532V9Y0"/>
<comment type="caution">
    <text evidence="2">The sequence shown here is derived from an EMBL/GenBank/DDBJ whole genome shotgun (WGS) entry which is preliminary data.</text>
</comment>
<evidence type="ECO:0008006" key="4">
    <source>
        <dbReference type="Google" id="ProtNLM"/>
    </source>
</evidence>
<dbReference type="InterPro" id="IPR011250">
    <property type="entry name" value="OMP/PagP_B-barrel"/>
</dbReference>
<dbReference type="Proteomes" id="UP000317778">
    <property type="component" value="Unassembled WGS sequence"/>
</dbReference>
<accession>A0A532V9Y0</accession>
<dbReference type="Gene3D" id="2.40.160.20">
    <property type="match status" value="1"/>
</dbReference>
<proteinExistence type="predicted"/>
<evidence type="ECO:0000313" key="2">
    <source>
        <dbReference type="EMBL" id="TKJ44013.1"/>
    </source>
</evidence>
<organism evidence="2 3">
    <name type="scientific">candidate division TA06 bacterium B3_TA06</name>
    <dbReference type="NCBI Taxonomy" id="2012487"/>
    <lineage>
        <taxon>Bacteria</taxon>
        <taxon>Bacteria division TA06</taxon>
    </lineage>
</organism>
<evidence type="ECO:0000313" key="3">
    <source>
        <dbReference type="Proteomes" id="UP000317778"/>
    </source>
</evidence>
<evidence type="ECO:0000256" key="1">
    <source>
        <dbReference type="SAM" id="SignalP"/>
    </source>
</evidence>